<dbReference type="OrthoDB" id="93271at2759"/>
<dbReference type="Gene3D" id="2.70.98.30">
    <property type="entry name" value="Golgi alpha-mannosidase II, domain 4"/>
    <property type="match status" value="1"/>
</dbReference>
<feature type="domain" description="Glycosyl hydrolase family 81 N-terminal" evidence="9">
    <location>
        <begin position="59"/>
        <end position="351"/>
    </location>
</feature>
<dbReference type="STRING" id="65357.A0A024G094"/>
<dbReference type="GO" id="GO:0071555">
    <property type="term" value="P:cell wall organization"/>
    <property type="evidence" value="ECO:0007669"/>
    <property type="project" value="UniProtKB-KW"/>
</dbReference>
<dbReference type="Gene3D" id="1.10.287.1170">
    <property type="entry name" value="glycoside hydrolase family 81 endo-[beta] glucanase"/>
    <property type="match status" value="1"/>
</dbReference>
<dbReference type="PROSITE" id="PS52008">
    <property type="entry name" value="GH81"/>
    <property type="match status" value="1"/>
</dbReference>
<comment type="caution">
    <text evidence="11">The sequence shown here is derived from an EMBL/GenBank/DDBJ whole genome shotgun (WGS) entry which is preliminary data.</text>
</comment>
<evidence type="ECO:0000259" key="9">
    <source>
        <dbReference type="Pfam" id="PF03639"/>
    </source>
</evidence>
<dbReference type="InterPro" id="IPR005200">
    <property type="entry name" value="Endo-beta-glucanase"/>
</dbReference>
<sequence>MKNAISCLSFALAVCKDSRVFAQEMNATGDAGLPPMSLIKSTDAMQSLVPPKFVDPNIRQKRAIPTNAWWANLIAYDKSNVVQPAWSNPFSISIIIDRAPFGIALNYPYARRFTGGSSGNNGAVKFYSHGLVKDAIFGAIEFSGQPKFLVTDWSDLGCTLELSTSSDCKIVSDILSGMAYGTYRYTNLTPKLTMSTAIISLNGEGPGTVTTSRLEISLNNGQKWIVYSLSSEGTVEEPITWTCEDGTNVRASSVFNGIIRASLLVGENGNPEVSAALDRYRTCIPISGTVDIPDDTSYSLEYKTMGDCGGGLLHYGQQHHVDSIDMSSITAVTGMTSNSATRGPMQALATNCREDSCQWKFFETQETATDIFPPRGVSTSLTSQHRLMEKLRQDIEAQWSVPLGGSYYFNGKLVQKYASLCIVASDENVVGSDSALLQTCLGKLREVMQPYLTNSWTNELVYDVIYGGIVSSEGFKRKDAGADFGNSMYNDHHFHFGYWLYTSAIIIQLDPKWERIDELKTMSNLLAYDVANCVANDANYPRFRNFDWFRGHSYSHGATSLGDGKDQESSSEDINFSFGLYLYGKASANPLFERIGRVMTRLNTRAVKMYFLMQDGNTIHPSNFIANKVTGIIFDNKADYATWFSPEKYSIHGIQMLPVSPQTELVRTKPFVQQEWEQVLSREPIVRNENIDNTWLSLLYLNYAQLDPNRAMEVLERAAMDDGLTRTWALYMSASYAV</sequence>
<dbReference type="GO" id="GO:0042973">
    <property type="term" value="F:glucan endo-1,3-beta-D-glucosidase activity"/>
    <property type="evidence" value="ECO:0007669"/>
    <property type="project" value="UniProtKB-EC"/>
</dbReference>
<evidence type="ECO:0000256" key="8">
    <source>
        <dbReference type="ARBA" id="ARBA00023326"/>
    </source>
</evidence>
<dbReference type="AlphaFoldDB" id="A0A024G094"/>
<dbReference type="EC" id="3.2.1.39" evidence="3"/>
<protein>
    <recommendedName>
        <fullName evidence="3">glucan endo-1,3-beta-D-glucosidase</fullName>
        <ecNumber evidence="3">3.2.1.39</ecNumber>
    </recommendedName>
</protein>
<dbReference type="Pfam" id="PF03639">
    <property type="entry name" value="Glyco_hydro_81"/>
    <property type="match status" value="1"/>
</dbReference>
<dbReference type="GO" id="GO:0000272">
    <property type="term" value="P:polysaccharide catabolic process"/>
    <property type="evidence" value="ECO:0007669"/>
    <property type="project" value="UniProtKB-KW"/>
</dbReference>
<evidence type="ECO:0000256" key="2">
    <source>
        <dbReference type="ARBA" id="ARBA00010730"/>
    </source>
</evidence>
<name>A0A024G094_9STRA</name>
<accession>A0A024G094</accession>
<evidence type="ECO:0000256" key="6">
    <source>
        <dbReference type="ARBA" id="ARBA00023295"/>
    </source>
</evidence>
<gene>
    <name evidence="11" type="ORF">BN9_010510</name>
</gene>
<dbReference type="InterPro" id="IPR040720">
    <property type="entry name" value="GH81_C"/>
</dbReference>
<evidence type="ECO:0000259" key="10">
    <source>
        <dbReference type="Pfam" id="PF17652"/>
    </source>
</evidence>
<evidence type="ECO:0000256" key="3">
    <source>
        <dbReference type="ARBA" id="ARBA00012780"/>
    </source>
</evidence>
<dbReference type="Pfam" id="PF17652">
    <property type="entry name" value="Glyco_hydro81C"/>
    <property type="match status" value="1"/>
</dbReference>
<reference evidence="11 12" key="1">
    <citation type="submission" date="2012-05" db="EMBL/GenBank/DDBJ databases">
        <title>Recombination and specialization in a pathogen metapopulation.</title>
        <authorList>
            <person name="Gardiner A."/>
            <person name="Kemen E."/>
            <person name="Schultz-Larsen T."/>
            <person name="MacLean D."/>
            <person name="Van Oosterhout C."/>
            <person name="Jones J.D.G."/>
        </authorList>
    </citation>
    <scope>NUCLEOTIDE SEQUENCE [LARGE SCALE GENOMIC DNA]</scope>
    <source>
        <strain evidence="11 12">Ac Nc2</strain>
    </source>
</reference>
<keyword evidence="8" id="KW-0624">Polysaccharide degradation</keyword>
<dbReference type="EMBL" id="CAIX01000007">
    <property type="protein sequence ID" value="CCI40267.1"/>
    <property type="molecule type" value="Genomic_DNA"/>
</dbReference>
<keyword evidence="12" id="KW-1185">Reference proteome</keyword>
<dbReference type="Gene3D" id="1.20.5.420">
    <property type="entry name" value="Immunoglobulin FC, subunit C"/>
    <property type="match status" value="1"/>
</dbReference>
<keyword evidence="4" id="KW-0378">Hydrolase</keyword>
<dbReference type="InParanoid" id="A0A024G094"/>
<comment type="similarity">
    <text evidence="2">Belongs to the glycosyl hydrolase 81 family.</text>
</comment>
<evidence type="ECO:0000313" key="12">
    <source>
        <dbReference type="Proteomes" id="UP000053237"/>
    </source>
</evidence>
<dbReference type="GO" id="GO:0052861">
    <property type="term" value="F:endo-1,3(4)-beta-glucanase activity"/>
    <property type="evidence" value="ECO:0007669"/>
    <property type="project" value="InterPro"/>
</dbReference>
<evidence type="ECO:0000313" key="11">
    <source>
        <dbReference type="EMBL" id="CCI40267.1"/>
    </source>
</evidence>
<evidence type="ECO:0000256" key="1">
    <source>
        <dbReference type="ARBA" id="ARBA00000382"/>
    </source>
</evidence>
<proteinExistence type="inferred from homology"/>
<dbReference type="InterPro" id="IPR040451">
    <property type="entry name" value="GH81_N"/>
</dbReference>
<keyword evidence="5" id="KW-0119">Carbohydrate metabolism</keyword>
<evidence type="ECO:0000256" key="5">
    <source>
        <dbReference type="ARBA" id="ARBA00023277"/>
    </source>
</evidence>
<evidence type="ECO:0000256" key="4">
    <source>
        <dbReference type="ARBA" id="ARBA00022801"/>
    </source>
</evidence>
<dbReference type="Proteomes" id="UP000053237">
    <property type="component" value="Unassembled WGS sequence"/>
</dbReference>
<organism evidence="11 12">
    <name type="scientific">Albugo candida</name>
    <dbReference type="NCBI Taxonomy" id="65357"/>
    <lineage>
        <taxon>Eukaryota</taxon>
        <taxon>Sar</taxon>
        <taxon>Stramenopiles</taxon>
        <taxon>Oomycota</taxon>
        <taxon>Peronosporomycetes</taxon>
        <taxon>Albuginales</taxon>
        <taxon>Albuginaceae</taxon>
        <taxon>Albugo</taxon>
    </lineage>
</organism>
<evidence type="ECO:0000256" key="7">
    <source>
        <dbReference type="ARBA" id="ARBA00023316"/>
    </source>
</evidence>
<keyword evidence="6" id="KW-0326">Glycosidase</keyword>
<dbReference type="PANTHER" id="PTHR31983:SF0">
    <property type="entry name" value="GLUCAN ENDO-1,3-BETA-D-GLUCOSIDASE 2"/>
    <property type="match status" value="1"/>
</dbReference>
<feature type="domain" description="Glycosyl hydrolase family 81 C-terminal" evidence="10">
    <location>
        <begin position="386"/>
        <end position="730"/>
    </location>
</feature>
<dbReference type="PANTHER" id="PTHR31983">
    <property type="entry name" value="ENDO-1,3(4)-BETA-GLUCANASE 1"/>
    <property type="match status" value="1"/>
</dbReference>
<keyword evidence="7" id="KW-0961">Cell wall biogenesis/degradation</keyword>
<comment type="catalytic activity">
    <reaction evidence="1">
        <text>Hydrolysis of (1-&gt;3)-beta-D-glucosidic linkages in (1-&gt;3)-beta-D-glucans.</text>
        <dbReference type="EC" id="3.2.1.39"/>
    </reaction>
</comment>